<dbReference type="EMBL" id="OOIL02006764">
    <property type="protein sequence ID" value="VFR01349.1"/>
    <property type="molecule type" value="Genomic_DNA"/>
</dbReference>
<dbReference type="SMART" id="SM00256">
    <property type="entry name" value="FBOX"/>
    <property type="match status" value="1"/>
</dbReference>
<dbReference type="AlphaFoldDB" id="A0A484NLZ8"/>
<feature type="domain" description="F-box" evidence="1">
    <location>
        <begin position="204"/>
        <end position="252"/>
    </location>
</feature>
<sequence length="657" mass="74959">MNATSLMTFMLEETQNALPKALVKLFKIHNACSFQQIIQELRDMARKFQVAAMSVDAPAQELHSIVSQVAFNIHGMFVLKLSPEHLQNDPLRMVIIDLFYANGPTAKLQTIDILKAGRLHLGWHILFKDMQMALYDLCIRKDEAWVLKGMDRSMKPLCPDRLSESNKVKARQGMTQWPLKIAKYVGDIEKGGQVLQDVYSSTVGGHISQLPDEILECILNKLIIRDAVNASLVCSRWRHLVMTRRDCLFFDLSSMFKIGSLERTKCVCSEYKSRFVSAVSKFIVSYRGTRINTFAFRFCLINEYPHAVFHWIQFAFDLGVEMLDMEFHCECFTPQVPLSSIPWKIPIELSPRGQPVLKSLLLSNCDVATTFTLCPFIQLEDLRFHHLRLKSHFMWSVLSGLVNIKYLEMKECELRPYLCLNSLTSLEGLWVKHCVGLEKIDMANLKLKTLSVLCRSTVSLGLTGAPNLNALSYAVHDGGLRHIFSHLPEILPHLSSLRVVSCSSWMEHMPESIATFSRLRTLMLALDHGVGDIMFRIVQLLNSCPLLYGLSIVLSTQEDKEHKKLESIDEYYYCHHEHLEWIEIRGFVGTKYQIESCKCLLKLAPRAKLMILTFPLPALLSPVTEAGHRSHPMNKEERRSAVNALKAVSNDVKVFFI</sequence>
<reference evidence="2 3" key="1">
    <citation type="submission" date="2018-04" db="EMBL/GenBank/DDBJ databases">
        <authorList>
            <person name="Vogel A."/>
        </authorList>
    </citation>
    <scope>NUCLEOTIDE SEQUENCE [LARGE SCALE GENOMIC DNA]</scope>
</reference>
<dbReference type="InterPro" id="IPR053772">
    <property type="entry name" value="At1g61320/At1g61330-like"/>
</dbReference>
<dbReference type="Pfam" id="PF23622">
    <property type="entry name" value="LRR_At1g61320_AtMIF1"/>
    <property type="match status" value="1"/>
</dbReference>
<keyword evidence="3" id="KW-1185">Reference proteome</keyword>
<dbReference type="PANTHER" id="PTHR34145">
    <property type="entry name" value="OS02G0105600 PROTEIN"/>
    <property type="match status" value="1"/>
</dbReference>
<dbReference type="InterPro" id="IPR001810">
    <property type="entry name" value="F-box_dom"/>
</dbReference>
<dbReference type="SUPFAM" id="SSF81383">
    <property type="entry name" value="F-box domain"/>
    <property type="match status" value="1"/>
</dbReference>
<evidence type="ECO:0000313" key="3">
    <source>
        <dbReference type="Proteomes" id="UP000595140"/>
    </source>
</evidence>
<dbReference type="InterPro" id="IPR036047">
    <property type="entry name" value="F-box-like_dom_sf"/>
</dbReference>
<dbReference type="OrthoDB" id="594804at2759"/>
<dbReference type="PROSITE" id="PS50181">
    <property type="entry name" value="FBOX"/>
    <property type="match status" value="1"/>
</dbReference>
<proteinExistence type="predicted"/>
<dbReference type="InterPro" id="IPR055357">
    <property type="entry name" value="LRR_At1g61320_AtMIF1"/>
</dbReference>
<organism evidence="2 3">
    <name type="scientific">Cuscuta campestris</name>
    <dbReference type="NCBI Taxonomy" id="132261"/>
    <lineage>
        <taxon>Eukaryota</taxon>
        <taxon>Viridiplantae</taxon>
        <taxon>Streptophyta</taxon>
        <taxon>Embryophyta</taxon>
        <taxon>Tracheophyta</taxon>
        <taxon>Spermatophyta</taxon>
        <taxon>Magnoliopsida</taxon>
        <taxon>eudicotyledons</taxon>
        <taxon>Gunneridae</taxon>
        <taxon>Pentapetalae</taxon>
        <taxon>asterids</taxon>
        <taxon>lamiids</taxon>
        <taxon>Solanales</taxon>
        <taxon>Convolvulaceae</taxon>
        <taxon>Cuscuteae</taxon>
        <taxon>Cuscuta</taxon>
        <taxon>Cuscuta subgen. Grammica</taxon>
        <taxon>Cuscuta sect. Cleistogrammica</taxon>
    </lineage>
</organism>
<dbReference type="Gene3D" id="3.80.10.10">
    <property type="entry name" value="Ribonuclease Inhibitor"/>
    <property type="match status" value="1"/>
</dbReference>
<name>A0A484NLZ8_9ASTE</name>
<accession>A0A484NLZ8</accession>
<evidence type="ECO:0000313" key="2">
    <source>
        <dbReference type="EMBL" id="VFR01349.1"/>
    </source>
</evidence>
<protein>
    <recommendedName>
        <fullName evidence="1">F-box domain-containing protein</fullName>
    </recommendedName>
</protein>
<gene>
    <name evidence="2" type="ORF">CCAM_LOCUS43124</name>
</gene>
<dbReference type="SUPFAM" id="SSF52047">
    <property type="entry name" value="RNI-like"/>
    <property type="match status" value="1"/>
</dbReference>
<dbReference type="Proteomes" id="UP000595140">
    <property type="component" value="Unassembled WGS sequence"/>
</dbReference>
<dbReference type="Gene3D" id="1.20.1280.50">
    <property type="match status" value="1"/>
</dbReference>
<dbReference type="InterPro" id="IPR032675">
    <property type="entry name" value="LRR_dom_sf"/>
</dbReference>
<evidence type="ECO:0000259" key="1">
    <source>
        <dbReference type="PROSITE" id="PS50181"/>
    </source>
</evidence>
<dbReference type="PANTHER" id="PTHR34145:SF28">
    <property type="entry name" value="F-BOX DOMAIN-CONTAINING PROTEIN"/>
    <property type="match status" value="1"/>
</dbReference>
<dbReference type="Pfam" id="PF00646">
    <property type="entry name" value="F-box"/>
    <property type="match status" value="1"/>
</dbReference>